<dbReference type="EMBL" id="NTYW01000028">
    <property type="protein sequence ID" value="PES34565.1"/>
    <property type="molecule type" value="Genomic_DNA"/>
</dbReference>
<evidence type="ECO:0000256" key="4">
    <source>
        <dbReference type="ARBA" id="ARBA00022989"/>
    </source>
</evidence>
<protein>
    <submittedName>
        <fullName evidence="7">Sporulation protein YjcZ</fullName>
    </submittedName>
</protein>
<dbReference type="Proteomes" id="UP000220341">
    <property type="component" value="Unassembled WGS sequence"/>
</dbReference>
<evidence type="ECO:0000313" key="7">
    <source>
        <dbReference type="EMBL" id="PES34565.1"/>
    </source>
</evidence>
<keyword evidence="5 6" id="KW-0472">Membrane</keyword>
<evidence type="ECO:0000256" key="6">
    <source>
        <dbReference type="SAM" id="Phobius"/>
    </source>
</evidence>
<dbReference type="InterPro" id="IPR010070">
    <property type="entry name" value="YjcZ-like"/>
</dbReference>
<dbReference type="Pfam" id="PF09680">
    <property type="entry name" value="YjcZ_2"/>
    <property type="match status" value="1"/>
</dbReference>
<keyword evidence="3 6" id="KW-0812">Transmembrane</keyword>
<sequence>MLYTSNCGEFGAALLIVLFILLIIIGCSCFGGGFGSYS</sequence>
<name>A0AAE5P649_PRIMG</name>
<comment type="caution">
    <text evidence="7">The sequence shown here is derived from an EMBL/GenBank/DDBJ whole genome shotgun (WGS) entry which is preliminary data.</text>
</comment>
<reference evidence="7 8" key="1">
    <citation type="submission" date="2017-09" db="EMBL/GenBank/DDBJ databases">
        <title>Large-scale bioinformatics analysis of Bacillus genomes uncovers conserved roles of natural products in bacterial physiology.</title>
        <authorList>
            <consortium name="Agbiome Team Llc"/>
            <person name="Bleich R.M."/>
            <person name="Kirk G.J."/>
            <person name="Santa Maria K.C."/>
            <person name="Allen S.E."/>
            <person name="Farag S."/>
            <person name="Shank E.A."/>
            <person name="Bowers A."/>
        </authorList>
    </citation>
    <scope>NUCLEOTIDE SEQUENCE [LARGE SCALE GENOMIC DNA]</scope>
    <source>
        <strain evidence="7 8">AFS003013</strain>
    </source>
</reference>
<comment type="subcellular location">
    <subcellularLocation>
        <location evidence="1">Membrane</location>
        <topology evidence="1">Single-pass membrane protein</topology>
    </subcellularLocation>
</comment>
<evidence type="ECO:0000256" key="1">
    <source>
        <dbReference type="ARBA" id="ARBA00004167"/>
    </source>
</evidence>
<dbReference type="RefSeq" id="WP_074684461.1">
    <property type="nucleotide sequence ID" value="NZ_CATKQG010000027.1"/>
</dbReference>
<dbReference type="AlphaFoldDB" id="A0AAE5P649"/>
<proteinExistence type="inferred from homology"/>
<keyword evidence="4 6" id="KW-1133">Transmembrane helix</keyword>
<accession>A0AAE5P649</accession>
<evidence type="ECO:0000313" key="8">
    <source>
        <dbReference type="Proteomes" id="UP000220341"/>
    </source>
</evidence>
<evidence type="ECO:0000256" key="5">
    <source>
        <dbReference type="ARBA" id="ARBA00023136"/>
    </source>
</evidence>
<evidence type="ECO:0000256" key="3">
    <source>
        <dbReference type="ARBA" id="ARBA00022692"/>
    </source>
</evidence>
<feature type="transmembrane region" description="Helical" evidence="6">
    <location>
        <begin position="12"/>
        <end position="34"/>
    </location>
</feature>
<dbReference type="GO" id="GO:0016020">
    <property type="term" value="C:membrane"/>
    <property type="evidence" value="ECO:0007669"/>
    <property type="project" value="UniProtKB-SubCell"/>
</dbReference>
<evidence type="ECO:0000256" key="2">
    <source>
        <dbReference type="ARBA" id="ARBA00010221"/>
    </source>
</evidence>
<comment type="similarity">
    <text evidence="2">Belongs to the SscA family.</text>
</comment>
<organism evidence="7 8">
    <name type="scientific">Priestia megaterium</name>
    <name type="common">Bacillus megaterium</name>
    <dbReference type="NCBI Taxonomy" id="1404"/>
    <lineage>
        <taxon>Bacteria</taxon>
        <taxon>Bacillati</taxon>
        <taxon>Bacillota</taxon>
        <taxon>Bacilli</taxon>
        <taxon>Bacillales</taxon>
        <taxon>Bacillaceae</taxon>
        <taxon>Priestia</taxon>
    </lineage>
</organism>
<gene>
    <name evidence="7" type="ORF">CN497_20230</name>
</gene>